<feature type="domain" description="PBP" evidence="4">
    <location>
        <begin position="24"/>
        <end position="305"/>
    </location>
</feature>
<keyword evidence="2" id="KW-0813">Transport</keyword>
<evidence type="ECO:0000259" key="4">
    <source>
        <dbReference type="Pfam" id="PF12849"/>
    </source>
</evidence>
<dbReference type="InterPro" id="IPR050962">
    <property type="entry name" value="Phosphate-bind_PstS"/>
</dbReference>
<evidence type="ECO:0000313" key="5">
    <source>
        <dbReference type="EMBL" id="CAB4335544.1"/>
    </source>
</evidence>
<dbReference type="GO" id="GO:0042301">
    <property type="term" value="F:phosphate ion binding"/>
    <property type="evidence" value="ECO:0007669"/>
    <property type="project" value="InterPro"/>
</dbReference>
<comment type="similarity">
    <text evidence="1">Belongs to the PstS family.</text>
</comment>
<dbReference type="Pfam" id="PF12849">
    <property type="entry name" value="PBP_like_2"/>
    <property type="match status" value="1"/>
</dbReference>
<reference evidence="5" key="1">
    <citation type="submission" date="2020-05" db="EMBL/GenBank/DDBJ databases">
        <authorList>
            <person name="Chiriac C."/>
            <person name="Salcher M."/>
            <person name="Ghai R."/>
            <person name="Kavagutti S V."/>
        </authorList>
    </citation>
    <scope>NUCLEOTIDE SEQUENCE</scope>
</reference>
<dbReference type="EMBL" id="CAESAJ010000041">
    <property type="protein sequence ID" value="CAB4335544.1"/>
    <property type="molecule type" value="Genomic_DNA"/>
</dbReference>
<evidence type="ECO:0000256" key="3">
    <source>
        <dbReference type="ARBA" id="ARBA00022592"/>
    </source>
</evidence>
<dbReference type="InterPro" id="IPR024370">
    <property type="entry name" value="PBP_domain"/>
</dbReference>
<name>A0A6J5YZ67_9ZZZZ</name>
<proteinExistence type="inferred from homology"/>
<dbReference type="SUPFAM" id="SSF53850">
    <property type="entry name" value="Periplasmic binding protein-like II"/>
    <property type="match status" value="1"/>
</dbReference>
<accession>A0A6J5YZ67</accession>
<keyword evidence="3" id="KW-0592">Phosphate transport</keyword>
<evidence type="ECO:0000256" key="1">
    <source>
        <dbReference type="ARBA" id="ARBA00008725"/>
    </source>
</evidence>
<dbReference type="PANTHER" id="PTHR42996:SF1">
    <property type="entry name" value="PHOSPHATE-BINDING PROTEIN PSTS"/>
    <property type="match status" value="1"/>
</dbReference>
<dbReference type="GO" id="GO:0043190">
    <property type="term" value="C:ATP-binding cassette (ABC) transporter complex"/>
    <property type="evidence" value="ECO:0007669"/>
    <property type="project" value="InterPro"/>
</dbReference>
<dbReference type="GO" id="GO:0035435">
    <property type="term" value="P:phosphate ion transmembrane transport"/>
    <property type="evidence" value="ECO:0007669"/>
    <property type="project" value="InterPro"/>
</dbReference>
<sequence length="343" mass="35121">MRRIITAALAAFAVLTSTLALAPAAQAGESVTGKGSSFANNFMQACIVKYNAANTGGHTVTYTSTGSGTGKSQFASDAVDFAASDSAYSSGYPTRGYAYVPVTGGPVAIAYNKVGVKNLKLTPAILSGIFSGSITTWNDPAIVKINKSQAAKLTGAITVVYRSGTSGTTQNLQNYLYQTVGGSWPAANQSWAGGSGTGAGTSAIMVTTIANTAGSIGYADVSDVASAGVRVKYALLKNAKGQFVKPTAKAASKFLAAQADPKTNGIVNINFKKKVKGAYQLSILTYLIVPTGRGTAEAAVVRDFSIYAVKVCGKTPAKGYVSLKSGTKKAIWARAIAQSKKAG</sequence>
<dbReference type="AlphaFoldDB" id="A0A6J5YZ67"/>
<dbReference type="InterPro" id="IPR005673">
    <property type="entry name" value="ABC_phos-bd_PstS"/>
</dbReference>
<protein>
    <submittedName>
        <fullName evidence="5">Unannotated protein</fullName>
    </submittedName>
</protein>
<gene>
    <name evidence="5" type="ORF">UFOPK3770_00537</name>
</gene>
<dbReference type="PIRSF" id="PIRSF002756">
    <property type="entry name" value="PstS"/>
    <property type="match status" value="1"/>
</dbReference>
<dbReference type="Gene3D" id="3.40.190.10">
    <property type="entry name" value="Periplasmic binding protein-like II"/>
    <property type="match status" value="2"/>
</dbReference>
<dbReference type="PANTHER" id="PTHR42996">
    <property type="entry name" value="PHOSPHATE-BINDING PROTEIN PSTS"/>
    <property type="match status" value="1"/>
</dbReference>
<evidence type="ECO:0000256" key="2">
    <source>
        <dbReference type="ARBA" id="ARBA00022448"/>
    </source>
</evidence>
<organism evidence="5">
    <name type="scientific">freshwater metagenome</name>
    <dbReference type="NCBI Taxonomy" id="449393"/>
    <lineage>
        <taxon>unclassified sequences</taxon>
        <taxon>metagenomes</taxon>
        <taxon>ecological metagenomes</taxon>
    </lineage>
</organism>